<dbReference type="RefSeq" id="WP_034875095.1">
    <property type="nucleotide sequence ID" value="NZ_JOKG01000002.1"/>
</dbReference>
<dbReference type="AlphaFoldDB" id="A0A081N904"/>
<accession>A0A081N904</accession>
<dbReference type="InterPro" id="IPR029058">
    <property type="entry name" value="AB_hydrolase_fold"/>
</dbReference>
<protein>
    <submittedName>
        <fullName evidence="1">Uncharacterized protein</fullName>
    </submittedName>
</protein>
<reference evidence="1 2" key="1">
    <citation type="submission" date="2014-06" db="EMBL/GenBank/DDBJ databases">
        <title>Whole Genome Sequences of Three Symbiotic Endozoicomonas Bacteria.</title>
        <authorList>
            <person name="Neave M.J."/>
            <person name="Apprill A."/>
            <person name="Voolstra C.R."/>
        </authorList>
    </citation>
    <scope>NUCLEOTIDE SEQUENCE [LARGE SCALE GENOMIC DNA]</scope>
    <source>
        <strain evidence="1 2">LMG 24815</strain>
    </source>
</reference>
<gene>
    <name evidence="1" type="ORF">GZ77_11790</name>
</gene>
<dbReference type="GO" id="GO:0006629">
    <property type="term" value="P:lipid metabolic process"/>
    <property type="evidence" value="ECO:0007669"/>
    <property type="project" value="InterPro"/>
</dbReference>
<evidence type="ECO:0000313" key="2">
    <source>
        <dbReference type="Proteomes" id="UP000028006"/>
    </source>
</evidence>
<proteinExistence type="predicted"/>
<name>A0A081N904_9GAMM</name>
<comment type="caution">
    <text evidence="1">The sequence shown here is derived from an EMBL/GenBank/DDBJ whole genome shotgun (WGS) entry which is preliminary data.</text>
</comment>
<organism evidence="1 2">
    <name type="scientific">Endozoicomonas montiporae</name>
    <dbReference type="NCBI Taxonomy" id="1027273"/>
    <lineage>
        <taxon>Bacteria</taxon>
        <taxon>Pseudomonadati</taxon>
        <taxon>Pseudomonadota</taxon>
        <taxon>Gammaproteobacteria</taxon>
        <taxon>Oceanospirillales</taxon>
        <taxon>Endozoicomonadaceae</taxon>
        <taxon>Endozoicomonas</taxon>
    </lineage>
</organism>
<sequence>MVRQGDDIVLAFAGTEPGSADETGRSDTVKTDVTQWLGMSSPMYRSAAAVMDLLLSHEPLSNCKVSVAGHSLGGGLAQFAYTAMQGRHDPERLGGAITINPAGLSQGTLDQLGDERVSMAKDNIQNIRIKGDPVSPSGKKGKMEIAVKGNLIGSIMTLPDPEKRGMGVHSSDVAIDVLDFHSNESPRRHIL</sequence>
<dbReference type="Proteomes" id="UP000028006">
    <property type="component" value="Unassembled WGS sequence"/>
</dbReference>
<dbReference type="Pfam" id="PF26363">
    <property type="entry name" value="Phospholipase-like"/>
    <property type="match status" value="1"/>
</dbReference>
<keyword evidence="2" id="KW-1185">Reference proteome</keyword>
<dbReference type="EMBL" id="JOKG01000002">
    <property type="protein sequence ID" value="KEQ14927.1"/>
    <property type="molecule type" value="Genomic_DNA"/>
</dbReference>
<dbReference type="Gene3D" id="3.40.50.1820">
    <property type="entry name" value="alpha/beta hydrolase"/>
    <property type="match status" value="1"/>
</dbReference>
<evidence type="ECO:0000313" key="1">
    <source>
        <dbReference type="EMBL" id="KEQ14927.1"/>
    </source>
</evidence>
<dbReference type="SUPFAM" id="SSF53474">
    <property type="entry name" value="alpha/beta-Hydrolases"/>
    <property type="match status" value="1"/>
</dbReference>